<keyword evidence="4" id="KW-1185">Reference proteome</keyword>
<comment type="caution">
    <text evidence="3">The sequence shown here is derived from an EMBL/GenBank/DDBJ whole genome shotgun (WGS) entry which is preliminary data.</text>
</comment>
<dbReference type="EMBL" id="BJND01000147">
    <property type="protein sequence ID" value="GEC10727.1"/>
    <property type="molecule type" value="Genomic_DNA"/>
</dbReference>
<gene>
    <name evidence="3" type="ORF">SSP24_83820</name>
</gene>
<reference evidence="3 4" key="1">
    <citation type="submission" date="2019-06" db="EMBL/GenBank/DDBJ databases">
        <title>Whole genome shotgun sequence of Streptomyces spinoverrucosus NBRC 14228.</title>
        <authorList>
            <person name="Hosoyama A."/>
            <person name="Uohara A."/>
            <person name="Ohji S."/>
            <person name="Ichikawa N."/>
        </authorList>
    </citation>
    <scope>NUCLEOTIDE SEQUENCE [LARGE SCALE GENOMIC DNA]</scope>
    <source>
        <strain evidence="3 4">NBRC 14228</strain>
    </source>
</reference>
<evidence type="ECO:0000313" key="4">
    <source>
        <dbReference type="Proteomes" id="UP000317881"/>
    </source>
</evidence>
<organism evidence="3 4">
    <name type="scientific">Streptomyces spinoverrucosus</name>
    <dbReference type="NCBI Taxonomy" id="284043"/>
    <lineage>
        <taxon>Bacteria</taxon>
        <taxon>Bacillati</taxon>
        <taxon>Actinomycetota</taxon>
        <taxon>Actinomycetes</taxon>
        <taxon>Kitasatosporales</taxon>
        <taxon>Streptomycetaceae</taxon>
        <taxon>Streptomyces</taxon>
    </lineage>
</organism>
<keyword evidence="1" id="KW-0175">Coiled coil</keyword>
<dbReference type="AlphaFoldDB" id="A0A4Y3VV27"/>
<feature type="compositionally biased region" description="Basic and acidic residues" evidence="2">
    <location>
        <begin position="220"/>
        <end position="231"/>
    </location>
</feature>
<name>A0A4Y3VV27_9ACTN</name>
<dbReference type="Proteomes" id="UP000317881">
    <property type="component" value="Unassembled WGS sequence"/>
</dbReference>
<evidence type="ECO:0000313" key="3">
    <source>
        <dbReference type="EMBL" id="GEC10727.1"/>
    </source>
</evidence>
<feature type="coiled-coil region" evidence="1">
    <location>
        <begin position="233"/>
        <end position="260"/>
    </location>
</feature>
<evidence type="ECO:0000256" key="1">
    <source>
        <dbReference type="SAM" id="Coils"/>
    </source>
</evidence>
<dbReference type="RefSeq" id="WP_141316481.1">
    <property type="nucleotide sequence ID" value="NZ_BJND01000147.1"/>
</dbReference>
<feature type="region of interest" description="Disordered" evidence="2">
    <location>
        <begin position="193"/>
        <end position="231"/>
    </location>
</feature>
<sequence length="281" mass="32662">MSDYFNEISSLYESLVGRRGLDPQHAWITFQSELRGFIQDDRVADEFIEGLKKRFPGNEAESLNDPNRRYVAYRFGWIEQNQLEWLQSETQWYSPDYTTWLGEFLDQRWQLGWETAYSAQQKIDSFGHTLKFAWLSLDPLLLDSVLSALQIPGESYEQHIEDYLATHWAEWDKSPAEQRRAWLWQSVSPRSMNDSGISNPGPVAQKSRCGETAEGVEEPTPERDGTKQELPDVARLRHELEQLDDEIVSENQDLKEILKSRRRELLALVLLEAAEPEEGIL</sequence>
<protein>
    <submittedName>
        <fullName evidence="3">Uncharacterized protein</fullName>
    </submittedName>
</protein>
<evidence type="ECO:0000256" key="2">
    <source>
        <dbReference type="SAM" id="MobiDB-lite"/>
    </source>
</evidence>
<accession>A0A4Y3VV27</accession>
<proteinExistence type="predicted"/>